<keyword evidence="4" id="KW-0472">Membrane</keyword>
<evidence type="ECO:0000256" key="2">
    <source>
        <dbReference type="ARBA" id="ARBA00006275"/>
    </source>
</evidence>
<gene>
    <name evidence="8" type="ORF">ACFOWA_17920</name>
</gene>
<comment type="subcellular location">
    <subcellularLocation>
        <location evidence="1">Cell outer membrane</location>
    </subcellularLocation>
</comment>
<feature type="domain" description="RagB/SusD" evidence="6">
    <location>
        <begin position="359"/>
        <end position="638"/>
    </location>
</feature>
<dbReference type="Pfam" id="PF07980">
    <property type="entry name" value="SusD_RagB"/>
    <property type="match status" value="1"/>
</dbReference>
<dbReference type="Proteomes" id="UP001595789">
    <property type="component" value="Unassembled WGS sequence"/>
</dbReference>
<evidence type="ECO:0000259" key="6">
    <source>
        <dbReference type="Pfam" id="PF07980"/>
    </source>
</evidence>
<name>A0ABV8PDI3_9SPHI</name>
<comment type="caution">
    <text evidence="8">The sequence shown here is derived from an EMBL/GenBank/DDBJ whole genome shotgun (WGS) entry which is preliminary data.</text>
</comment>
<accession>A0ABV8PDI3</accession>
<dbReference type="SUPFAM" id="SSF48452">
    <property type="entry name" value="TPR-like"/>
    <property type="match status" value="1"/>
</dbReference>
<sequence length="638" mass="70978">MKNFRLIIVTVLAILCISLNSCKKNFLDKAPGVDLTEETLFTSVTQLDKLITEIYKFGLHSQIYYGDASLSPTQSVGDLTYHPTSDLTDESDLNEQGFGSAINWNQGTISPSNIASTGDNRYYTRFTALRQIAILLKNIDKVPNITPAYKAQVIAEVKSIRAFMYLEMVKRYGGVPIITEIFEPGVTVVTPRNTIEECFNFIVQECDAAISSNALPDVQSTTLLGRITSLVPYAIKSRALLYAASPMFNTATPYLAMSNPANNNLICYGNYDVKRWEVAAAAALAGLQKAQGIGTALVFGTSNIERIGRYPGDIDPLNPAVFVPLATLPTRGNYELSWSIHNNPEIILTFQAGIAPSNYNNNPWRFIAPTVTGPSWSGLAALMNHVKKYEKLNGTPQTWPTTGTNLAAKNRELDPRFKQTLIYNNCYYSGFQPIFELSEESRANGTARNSLGHWMRKMLPINIRPAVSPPAVVPLDIILRLNELYLNYAEAKNEADPSAAAAHFGSAKAYAALDNSTYTANIYDAVNVLRARSGMPTLPLLSQSAFRDRVRNERAIEMAFDDHRMWDIRRWLIAEQEGVMKGLMEGMKITRNGGTSPNFNYDWQIIPVETRTFNKNMYLHPFPLSEFQKGGVIQNPGW</sequence>
<evidence type="ECO:0000259" key="7">
    <source>
        <dbReference type="Pfam" id="PF14322"/>
    </source>
</evidence>
<dbReference type="Gene3D" id="1.25.40.390">
    <property type="match status" value="1"/>
</dbReference>
<evidence type="ECO:0000256" key="5">
    <source>
        <dbReference type="ARBA" id="ARBA00023237"/>
    </source>
</evidence>
<keyword evidence="3" id="KW-0732">Signal</keyword>
<dbReference type="InterPro" id="IPR011990">
    <property type="entry name" value="TPR-like_helical_dom_sf"/>
</dbReference>
<evidence type="ECO:0000256" key="4">
    <source>
        <dbReference type="ARBA" id="ARBA00023136"/>
    </source>
</evidence>
<comment type="similarity">
    <text evidence="2">Belongs to the SusD family.</text>
</comment>
<protein>
    <submittedName>
        <fullName evidence="8">RagB/SusD family nutrient uptake outer membrane protein</fullName>
    </submittedName>
</protein>
<dbReference type="EMBL" id="JBHSBW010000015">
    <property type="protein sequence ID" value="MFC4213078.1"/>
    <property type="molecule type" value="Genomic_DNA"/>
</dbReference>
<dbReference type="InterPro" id="IPR033985">
    <property type="entry name" value="SusD-like_N"/>
</dbReference>
<evidence type="ECO:0000313" key="9">
    <source>
        <dbReference type="Proteomes" id="UP001595789"/>
    </source>
</evidence>
<dbReference type="RefSeq" id="WP_378987831.1">
    <property type="nucleotide sequence ID" value="NZ_JBHSBW010000015.1"/>
</dbReference>
<organism evidence="8 9">
    <name type="scientific">Pedobacter lithocola</name>
    <dbReference type="NCBI Taxonomy" id="1908239"/>
    <lineage>
        <taxon>Bacteria</taxon>
        <taxon>Pseudomonadati</taxon>
        <taxon>Bacteroidota</taxon>
        <taxon>Sphingobacteriia</taxon>
        <taxon>Sphingobacteriales</taxon>
        <taxon>Sphingobacteriaceae</taxon>
        <taxon>Pedobacter</taxon>
    </lineage>
</organism>
<evidence type="ECO:0000256" key="1">
    <source>
        <dbReference type="ARBA" id="ARBA00004442"/>
    </source>
</evidence>
<feature type="domain" description="SusD-like N-terminal" evidence="7">
    <location>
        <begin position="94"/>
        <end position="239"/>
    </location>
</feature>
<dbReference type="Pfam" id="PF14322">
    <property type="entry name" value="SusD-like_3"/>
    <property type="match status" value="1"/>
</dbReference>
<reference evidence="9" key="1">
    <citation type="journal article" date="2019" name="Int. J. Syst. Evol. Microbiol.">
        <title>The Global Catalogue of Microorganisms (GCM) 10K type strain sequencing project: providing services to taxonomists for standard genome sequencing and annotation.</title>
        <authorList>
            <consortium name="The Broad Institute Genomics Platform"/>
            <consortium name="The Broad Institute Genome Sequencing Center for Infectious Disease"/>
            <person name="Wu L."/>
            <person name="Ma J."/>
        </authorList>
    </citation>
    <scope>NUCLEOTIDE SEQUENCE [LARGE SCALE GENOMIC DNA]</scope>
    <source>
        <strain evidence="9">CCM 8691</strain>
    </source>
</reference>
<keyword evidence="9" id="KW-1185">Reference proteome</keyword>
<evidence type="ECO:0000313" key="8">
    <source>
        <dbReference type="EMBL" id="MFC4213078.1"/>
    </source>
</evidence>
<proteinExistence type="inferred from homology"/>
<dbReference type="InterPro" id="IPR012944">
    <property type="entry name" value="SusD_RagB_dom"/>
</dbReference>
<evidence type="ECO:0000256" key="3">
    <source>
        <dbReference type="ARBA" id="ARBA00022729"/>
    </source>
</evidence>
<keyword evidence="5" id="KW-0998">Cell outer membrane</keyword>